<dbReference type="SUPFAM" id="SSF56194">
    <property type="entry name" value="Uridine diphospho-N-Acetylenolpyruvylglucosamine reductase, MurB, C-terminal domain"/>
    <property type="match status" value="1"/>
</dbReference>
<dbReference type="UniPathway" id="UPA00219"/>
<dbReference type="PANTHER" id="PTHR21071:SF4">
    <property type="entry name" value="UDP-N-ACETYLENOLPYRUVOYLGLUCOSAMINE REDUCTASE"/>
    <property type="match status" value="1"/>
</dbReference>
<evidence type="ECO:0000256" key="4">
    <source>
        <dbReference type="ARBA" id="ARBA00004752"/>
    </source>
</evidence>
<dbReference type="InterPro" id="IPR016166">
    <property type="entry name" value="FAD-bd_PCMH"/>
</dbReference>
<keyword evidence="8 16" id="KW-0274">FAD</keyword>
<feature type="domain" description="FAD-binding PCMH-type" evidence="17">
    <location>
        <begin position="24"/>
        <end position="187"/>
    </location>
</feature>
<feature type="active site" evidence="16">
    <location>
        <position position="306"/>
    </location>
</feature>
<evidence type="ECO:0000313" key="19">
    <source>
        <dbReference type="Proteomes" id="UP000176282"/>
    </source>
</evidence>
<dbReference type="SUPFAM" id="SSF56176">
    <property type="entry name" value="FAD-binding/transporter-associated domain-like"/>
    <property type="match status" value="1"/>
</dbReference>
<evidence type="ECO:0000256" key="10">
    <source>
        <dbReference type="ARBA" id="ARBA00022960"/>
    </source>
</evidence>
<dbReference type="InterPro" id="IPR011601">
    <property type="entry name" value="MurB_C"/>
</dbReference>
<comment type="subcellular location">
    <subcellularLocation>
        <location evidence="3 16">Cytoplasm</location>
    </subcellularLocation>
</comment>
<comment type="catalytic activity">
    <reaction evidence="15 16">
        <text>UDP-N-acetyl-alpha-D-muramate + NADP(+) = UDP-N-acetyl-3-O-(1-carboxyvinyl)-alpha-D-glucosamine + NADPH + H(+)</text>
        <dbReference type="Rhea" id="RHEA:12248"/>
        <dbReference type="ChEBI" id="CHEBI:15378"/>
        <dbReference type="ChEBI" id="CHEBI:57783"/>
        <dbReference type="ChEBI" id="CHEBI:58349"/>
        <dbReference type="ChEBI" id="CHEBI:68483"/>
        <dbReference type="ChEBI" id="CHEBI:70757"/>
        <dbReference type="EC" id="1.3.1.98"/>
    </reaction>
</comment>
<dbReference type="GO" id="GO:0071949">
    <property type="term" value="F:FAD binding"/>
    <property type="evidence" value="ECO:0007669"/>
    <property type="project" value="InterPro"/>
</dbReference>
<sequence>MYQQLKEFGAVKVNEPLAKHTTFKIGGPADFFVTVSTTADLVELLKFLDAEGMAYFILGGGSNMLVRDQGFQGVVVNIQTDQINISDTDVVADAGVVTVHLAQETVKAGLNGFEWGVGVPGTIGGAVRGNAGAMGGEMKDVISSVDVYRDGEVVTFSYDDCEFDYRHSIFKNQPGVVLRAHLRLKKTEDIAGKKKMIEFLQYRNKTQPQGFASTGCIFKNVEFVPGKQQFAFDVPEEFIKKGKISAGWLVEKAGMKGAQVGQAQVSPVHGNFVVNLGGASAHDVLTLVEQIKEKVYDTSGIELHEEIQII</sequence>
<evidence type="ECO:0000256" key="14">
    <source>
        <dbReference type="ARBA" id="ARBA00023316"/>
    </source>
</evidence>
<dbReference type="GO" id="GO:0008762">
    <property type="term" value="F:UDP-N-acetylmuramate dehydrogenase activity"/>
    <property type="evidence" value="ECO:0007669"/>
    <property type="project" value="UniProtKB-UniRule"/>
</dbReference>
<organism evidence="18 19">
    <name type="scientific">Candidatus Magasanikbacteria bacterium RIFCSPHIGHO2_02_FULL_47_14</name>
    <dbReference type="NCBI Taxonomy" id="1798680"/>
    <lineage>
        <taxon>Bacteria</taxon>
        <taxon>Candidatus Magasanikiibacteriota</taxon>
    </lineage>
</organism>
<comment type="similarity">
    <text evidence="16">Belongs to the MurB family.</text>
</comment>
<dbReference type="GO" id="GO:0005829">
    <property type="term" value="C:cytosol"/>
    <property type="evidence" value="ECO:0007669"/>
    <property type="project" value="TreeGrafter"/>
</dbReference>
<dbReference type="EC" id="1.3.1.98" evidence="16"/>
<dbReference type="InterPro" id="IPR006094">
    <property type="entry name" value="Oxid_FAD_bind_N"/>
</dbReference>
<gene>
    <name evidence="16" type="primary">murB</name>
    <name evidence="18" type="ORF">A3J66_02875</name>
</gene>
<comment type="caution">
    <text evidence="18">The sequence shown here is derived from an EMBL/GenBank/DDBJ whole genome shotgun (WGS) entry which is preliminary data.</text>
</comment>
<dbReference type="Gene3D" id="3.90.78.10">
    <property type="entry name" value="UDP-N-acetylenolpyruvoylglucosamine reductase, C-terminal domain"/>
    <property type="match status" value="1"/>
</dbReference>
<keyword evidence="10 16" id="KW-0133">Cell shape</keyword>
<evidence type="ECO:0000259" key="17">
    <source>
        <dbReference type="PROSITE" id="PS51387"/>
    </source>
</evidence>
<protein>
    <recommendedName>
        <fullName evidence="16">UDP-N-acetylenolpyruvoylglucosamine reductase</fullName>
        <ecNumber evidence="16">1.3.1.98</ecNumber>
    </recommendedName>
    <alternativeName>
        <fullName evidence="16">UDP-N-acetylmuramate dehydrogenase</fullName>
    </alternativeName>
</protein>
<feature type="active site" description="Proton donor" evidence="16">
    <location>
        <position position="216"/>
    </location>
</feature>
<dbReference type="PANTHER" id="PTHR21071">
    <property type="entry name" value="UDP-N-ACETYLENOLPYRUVOYLGLUCOSAMINE REDUCTASE"/>
    <property type="match status" value="1"/>
</dbReference>
<keyword evidence="5 16" id="KW-0963">Cytoplasm</keyword>
<reference evidence="18 19" key="1">
    <citation type="journal article" date="2016" name="Nat. Commun.">
        <title>Thousands of microbial genomes shed light on interconnected biogeochemical processes in an aquifer system.</title>
        <authorList>
            <person name="Anantharaman K."/>
            <person name="Brown C.T."/>
            <person name="Hug L.A."/>
            <person name="Sharon I."/>
            <person name="Castelle C.J."/>
            <person name="Probst A.J."/>
            <person name="Thomas B.C."/>
            <person name="Singh A."/>
            <person name="Wilkins M.J."/>
            <person name="Karaoz U."/>
            <person name="Brodie E.L."/>
            <person name="Williams K.H."/>
            <person name="Hubbard S.S."/>
            <person name="Banfield J.F."/>
        </authorList>
    </citation>
    <scope>NUCLEOTIDE SEQUENCE [LARGE SCALE GENOMIC DNA]</scope>
</reference>
<dbReference type="GO" id="GO:0009252">
    <property type="term" value="P:peptidoglycan biosynthetic process"/>
    <property type="evidence" value="ECO:0007669"/>
    <property type="project" value="UniProtKB-UniRule"/>
</dbReference>
<dbReference type="Pfam" id="PF01565">
    <property type="entry name" value="FAD_binding_4"/>
    <property type="match status" value="1"/>
</dbReference>
<dbReference type="InterPro" id="IPR036635">
    <property type="entry name" value="MurB_C_sf"/>
</dbReference>
<evidence type="ECO:0000256" key="5">
    <source>
        <dbReference type="ARBA" id="ARBA00022490"/>
    </source>
</evidence>
<dbReference type="HAMAP" id="MF_00037">
    <property type="entry name" value="MurB"/>
    <property type="match status" value="1"/>
</dbReference>
<evidence type="ECO:0000256" key="11">
    <source>
        <dbReference type="ARBA" id="ARBA00022984"/>
    </source>
</evidence>
<evidence type="ECO:0000313" key="18">
    <source>
        <dbReference type="EMBL" id="OGH66381.1"/>
    </source>
</evidence>
<comment type="function">
    <text evidence="2 16">Cell wall formation.</text>
</comment>
<accession>A0A1F6M401</accession>
<comment type="cofactor">
    <cofactor evidence="1 16">
        <name>FAD</name>
        <dbReference type="ChEBI" id="CHEBI:57692"/>
    </cofactor>
</comment>
<dbReference type="Gene3D" id="3.30.465.10">
    <property type="match status" value="1"/>
</dbReference>
<keyword evidence="9 16" id="KW-0521">NADP</keyword>
<dbReference type="Pfam" id="PF02873">
    <property type="entry name" value="MurB_C"/>
    <property type="match status" value="1"/>
</dbReference>
<dbReference type="Proteomes" id="UP000176282">
    <property type="component" value="Unassembled WGS sequence"/>
</dbReference>
<dbReference type="GO" id="GO:0071555">
    <property type="term" value="P:cell wall organization"/>
    <property type="evidence" value="ECO:0007669"/>
    <property type="project" value="UniProtKB-KW"/>
</dbReference>
<dbReference type="PROSITE" id="PS51387">
    <property type="entry name" value="FAD_PCMH"/>
    <property type="match status" value="1"/>
</dbReference>
<evidence type="ECO:0000256" key="13">
    <source>
        <dbReference type="ARBA" id="ARBA00023306"/>
    </source>
</evidence>
<keyword evidence="6 16" id="KW-0132">Cell division</keyword>
<evidence type="ECO:0000256" key="1">
    <source>
        <dbReference type="ARBA" id="ARBA00001974"/>
    </source>
</evidence>
<evidence type="ECO:0000256" key="15">
    <source>
        <dbReference type="ARBA" id="ARBA00048914"/>
    </source>
</evidence>
<keyword evidence="11 16" id="KW-0573">Peptidoglycan synthesis</keyword>
<evidence type="ECO:0000256" key="8">
    <source>
        <dbReference type="ARBA" id="ARBA00022827"/>
    </source>
</evidence>
<dbReference type="Gene3D" id="3.30.43.10">
    <property type="entry name" value="Uridine Diphospho-n-acetylenolpyruvylglucosamine Reductase, domain 2"/>
    <property type="match status" value="1"/>
</dbReference>
<evidence type="ECO:0000256" key="7">
    <source>
        <dbReference type="ARBA" id="ARBA00022630"/>
    </source>
</evidence>
<keyword evidence="7 16" id="KW-0285">Flavoprotein</keyword>
<evidence type="ECO:0000256" key="2">
    <source>
        <dbReference type="ARBA" id="ARBA00003921"/>
    </source>
</evidence>
<evidence type="ECO:0000256" key="12">
    <source>
        <dbReference type="ARBA" id="ARBA00023002"/>
    </source>
</evidence>
<keyword evidence="13 16" id="KW-0131">Cell cycle</keyword>
<dbReference type="STRING" id="1798680.A3J66_02875"/>
<name>A0A1F6M401_9BACT</name>
<evidence type="ECO:0000256" key="16">
    <source>
        <dbReference type="HAMAP-Rule" id="MF_00037"/>
    </source>
</evidence>
<comment type="pathway">
    <text evidence="4 16">Cell wall biogenesis; peptidoglycan biosynthesis.</text>
</comment>
<dbReference type="NCBIfam" id="TIGR00179">
    <property type="entry name" value="murB"/>
    <property type="match status" value="1"/>
</dbReference>
<keyword evidence="12 16" id="KW-0560">Oxidoreductase</keyword>
<dbReference type="InterPro" id="IPR016169">
    <property type="entry name" value="FAD-bd_PCMH_sub2"/>
</dbReference>
<dbReference type="GO" id="GO:0051301">
    <property type="term" value="P:cell division"/>
    <property type="evidence" value="ECO:0007669"/>
    <property type="project" value="UniProtKB-KW"/>
</dbReference>
<evidence type="ECO:0000256" key="3">
    <source>
        <dbReference type="ARBA" id="ARBA00004496"/>
    </source>
</evidence>
<dbReference type="GO" id="GO:0008360">
    <property type="term" value="P:regulation of cell shape"/>
    <property type="evidence" value="ECO:0007669"/>
    <property type="project" value="UniProtKB-KW"/>
</dbReference>
<feature type="active site" evidence="16">
    <location>
        <position position="166"/>
    </location>
</feature>
<dbReference type="InterPro" id="IPR016167">
    <property type="entry name" value="FAD-bd_PCMH_sub1"/>
</dbReference>
<evidence type="ECO:0000256" key="9">
    <source>
        <dbReference type="ARBA" id="ARBA00022857"/>
    </source>
</evidence>
<evidence type="ECO:0000256" key="6">
    <source>
        <dbReference type="ARBA" id="ARBA00022618"/>
    </source>
</evidence>
<dbReference type="AlphaFoldDB" id="A0A1F6M401"/>
<proteinExistence type="inferred from homology"/>
<dbReference type="NCBIfam" id="NF010480">
    <property type="entry name" value="PRK13905.1"/>
    <property type="match status" value="1"/>
</dbReference>
<dbReference type="InterPro" id="IPR003170">
    <property type="entry name" value="MurB"/>
</dbReference>
<dbReference type="EMBL" id="MFQB01000036">
    <property type="protein sequence ID" value="OGH66381.1"/>
    <property type="molecule type" value="Genomic_DNA"/>
</dbReference>
<keyword evidence="14 16" id="KW-0961">Cell wall biogenesis/degradation</keyword>
<dbReference type="InterPro" id="IPR036318">
    <property type="entry name" value="FAD-bd_PCMH-like_sf"/>
</dbReference>